<gene>
    <name evidence="1" type="ORF">T07_8258</name>
</gene>
<evidence type="ECO:0000313" key="1">
    <source>
        <dbReference type="EMBL" id="KRX19751.1"/>
    </source>
</evidence>
<reference evidence="1 2" key="1">
    <citation type="submission" date="2015-01" db="EMBL/GenBank/DDBJ databases">
        <title>Evolution of Trichinella species and genotypes.</title>
        <authorList>
            <person name="Korhonen P.K."/>
            <person name="Edoardo P."/>
            <person name="Giuseppe L.R."/>
            <person name="Gasser R.B."/>
        </authorList>
    </citation>
    <scope>NUCLEOTIDE SEQUENCE [LARGE SCALE GENOMIC DNA]</scope>
    <source>
        <strain evidence="1">ISS37</strain>
    </source>
</reference>
<accession>A0A0V0RZC7</accession>
<evidence type="ECO:0000313" key="2">
    <source>
        <dbReference type="Proteomes" id="UP000054630"/>
    </source>
</evidence>
<dbReference type="AlphaFoldDB" id="A0A0V0RZC7"/>
<dbReference type="EMBL" id="JYDL01000056">
    <property type="protein sequence ID" value="KRX19751.1"/>
    <property type="molecule type" value="Genomic_DNA"/>
</dbReference>
<proteinExistence type="predicted"/>
<comment type="caution">
    <text evidence="1">The sequence shown here is derived from an EMBL/GenBank/DDBJ whole genome shotgun (WGS) entry which is preliminary data.</text>
</comment>
<dbReference type="Proteomes" id="UP000054630">
    <property type="component" value="Unassembled WGS sequence"/>
</dbReference>
<name>A0A0V0RZC7_9BILA</name>
<keyword evidence="2" id="KW-1185">Reference proteome</keyword>
<sequence>MKKIYPTTARTETKAKYVLDCQLCKGSDTFNLSTKNIVISEMTFPNCLVEEFDFMFKIDKRRKICRNSKRNQAQKIISNEFLVDSQQRVELAAINRILLI</sequence>
<protein>
    <submittedName>
        <fullName evidence="1">Uncharacterized protein</fullName>
    </submittedName>
</protein>
<organism evidence="1 2">
    <name type="scientific">Trichinella nelsoni</name>
    <dbReference type="NCBI Taxonomy" id="6336"/>
    <lineage>
        <taxon>Eukaryota</taxon>
        <taxon>Metazoa</taxon>
        <taxon>Ecdysozoa</taxon>
        <taxon>Nematoda</taxon>
        <taxon>Enoplea</taxon>
        <taxon>Dorylaimia</taxon>
        <taxon>Trichinellida</taxon>
        <taxon>Trichinellidae</taxon>
        <taxon>Trichinella</taxon>
    </lineage>
</organism>